<dbReference type="Gene3D" id="3.40.50.12370">
    <property type="match status" value="1"/>
</dbReference>
<organism evidence="3">
    <name type="scientific">Sphingomonas psychrotolerans</name>
    <dbReference type="NCBI Taxonomy" id="1327635"/>
    <lineage>
        <taxon>Bacteria</taxon>
        <taxon>Pseudomonadati</taxon>
        <taxon>Pseudomonadota</taxon>
        <taxon>Alphaproteobacteria</taxon>
        <taxon>Sphingomonadales</taxon>
        <taxon>Sphingomonadaceae</taxon>
        <taxon>Sphingomonas</taxon>
    </lineage>
</organism>
<comment type="similarity">
    <text evidence="1">Belongs to the universal stress protein A family.</text>
</comment>
<dbReference type="EMBL" id="JALMLT010000001">
    <property type="protein sequence ID" value="MDT8758466.1"/>
    <property type="molecule type" value="Genomic_DNA"/>
</dbReference>
<dbReference type="SUPFAM" id="SSF52402">
    <property type="entry name" value="Adenine nucleotide alpha hydrolases-like"/>
    <property type="match status" value="2"/>
</dbReference>
<dbReference type="InterPro" id="IPR006016">
    <property type="entry name" value="UspA"/>
</dbReference>
<gene>
    <name evidence="3" type="ORF">MZO42_07135</name>
</gene>
<reference evidence="3" key="1">
    <citation type="submission" date="2022-04" db="EMBL/GenBank/DDBJ databases">
        <title>Tomato heritable bacteria conferring resistance against bacterial wilt.</title>
        <authorList>
            <person name="Yin J."/>
        </authorList>
    </citation>
    <scope>NUCLEOTIDE SEQUENCE</scope>
    <source>
        <strain evidence="3">Cra20</strain>
    </source>
</reference>
<sequence length="266" mass="28502">MKNILVLMHDDVGQEARFQAALDITRALDGHLTCVDVAAPPVTVADYATLGGSALLLADEQANEADNRARMEQRLKIEGVSWDWIQTTGFLSPSVREAAGLADVIVLNRDIKNAYPDMAEVAAEVLIKSDRPVVAVPHESRGFDAFGHAMVAWDGSAEAQTALRAAVPLLQHACKVTIIECADGSIKVPAEEAAAYLSRHGVNPAIWRAGTASDLPSTILLDQIEAQGVAYLVMGGFGHSRFTEAVLGGVTRRMLRECPVPLFLAH</sequence>
<evidence type="ECO:0000313" key="3">
    <source>
        <dbReference type="EMBL" id="MDT8758466.1"/>
    </source>
</evidence>
<dbReference type="PRINTS" id="PR01438">
    <property type="entry name" value="UNVRSLSTRESS"/>
</dbReference>
<evidence type="ECO:0000259" key="2">
    <source>
        <dbReference type="Pfam" id="PF00582"/>
    </source>
</evidence>
<proteinExistence type="inferred from homology"/>
<name>A0ABU3N2H2_9SPHN</name>
<protein>
    <submittedName>
        <fullName evidence="3">Universal stress protein</fullName>
    </submittedName>
</protein>
<dbReference type="CDD" id="cd00293">
    <property type="entry name" value="USP-like"/>
    <property type="match status" value="1"/>
</dbReference>
<evidence type="ECO:0000256" key="1">
    <source>
        <dbReference type="ARBA" id="ARBA00008791"/>
    </source>
</evidence>
<dbReference type="Pfam" id="PF00582">
    <property type="entry name" value="Usp"/>
    <property type="match status" value="1"/>
</dbReference>
<feature type="domain" description="UspA" evidence="2">
    <location>
        <begin position="147"/>
        <end position="264"/>
    </location>
</feature>
<accession>A0ABU3N2H2</accession>
<dbReference type="PANTHER" id="PTHR46268">
    <property type="entry name" value="STRESS RESPONSE PROTEIN NHAX"/>
    <property type="match status" value="1"/>
</dbReference>
<comment type="caution">
    <text evidence="3">The sequence shown here is derived from an EMBL/GenBank/DDBJ whole genome shotgun (WGS) entry which is preliminary data.</text>
</comment>
<dbReference type="PANTHER" id="PTHR46268:SF15">
    <property type="entry name" value="UNIVERSAL STRESS PROTEIN HP_0031"/>
    <property type="match status" value="1"/>
</dbReference>
<dbReference type="InterPro" id="IPR006015">
    <property type="entry name" value="Universal_stress_UspA"/>
</dbReference>